<dbReference type="SUPFAM" id="SSF50037">
    <property type="entry name" value="C-terminal domain of transcriptional repressors"/>
    <property type="match status" value="1"/>
</dbReference>
<dbReference type="PANTHER" id="PTHR42954:SF2">
    <property type="entry name" value="FE(2+) TRANSPORT PROTEIN A"/>
    <property type="match status" value="1"/>
</dbReference>
<dbReference type="PANTHER" id="PTHR42954">
    <property type="entry name" value="FE(2+) TRANSPORT PROTEIN A"/>
    <property type="match status" value="1"/>
</dbReference>
<comment type="caution">
    <text evidence="3">The sequence shown here is derived from an EMBL/GenBank/DDBJ whole genome shotgun (WGS) entry which is preliminary data.</text>
</comment>
<dbReference type="InterPro" id="IPR052713">
    <property type="entry name" value="FeoA"/>
</dbReference>
<proteinExistence type="predicted"/>
<keyword evidence="4" id="KW-1185">Reference proteome</keyword>
<gene>
    <name evidence="3" type="ORF">GGR22_001579</name>
</gene>
<organism evidence="3 4">
    <name type="scientific">Flavobacterium gossypii</name>
    <dbReference type="NCBI Taxonomy" id="1646119"/>
    <lineage>
        <taxon>Bacteria</taxon>
        <taxon>Pseudomonadati</taxon>
        <taxon>Bacteroidota</taxon>
        <taxon>Flavobacteriia</taxon>
        <taxon>Flavobacteriales</taxon>
        <taxon>Flavobacteriaceae</taxon>
        <taxon>Flavobacterium</taxon>
    </lineage>
</organism>
<accession>A0ABR6DP29</accession>
<keyword evidence="1" id="KW-0408">Iron</keyword>
<reference evidence="3 4" key="1">
    <citation type="submission" date="2020-08" db="EMBL/GenBank/DDBJ databases">
        <title>Genomic Encyclopedia of Type Strains, Phase IV (KMG-IV): sequencing the most valuable type-strain genomes for metagenomic binning, comparative biology and taxonomic classification.</title>
        <authorList>
            <person name="Goeker M."/>
        </authorList>
    </citation>
    <scope>NUCLEOTIDE SEQUENCE [LARGE SCALE GENOMIC DNA]</scope>
    <source>
        <strain evidence="3 4">DSM 100397</strain>
    </source>
</reference>
<dbReference type="InterPro" id="IPR007167">
    <property type="entry name" value="Fe-transptr_FeoA-like"/>
</dbReference>
<name>A0ABR6DP29_9FLAO</name>
<sequence length="49" mass="5306">MGCLPGNHVELLQIAPLGDPLYINVNDSHVAIRKETAHAITVEVVNETL</sequence>
<dbReference type="EMBL" id="JACJIS010000001">
    <property type="protein sequence ID" value="MBA9073453.1"/>
    <property type="molecule type" value="Genomic_DNA"/>
</dbReference>
<evidence type="ECO:0000313" key="3">
    <source>
        <dbReference type="EMBL" id="MBA9073453.1"/>
    </source>
</evidence>
<evidence type="ECO:0000256" key="1">
    <source>
        <dbReference type="ARBA" id="ARBA00023004"/>
    </source>
</evidence>
<dbReference type="Proteomes" id="UP000555003">
    <property type="component" value="Unassembled WGS sequence"/>
</dbReference>
<protein>
    <submittedName>
        <fullName evidence="3">Fe2+ transport system protein FeoA</fullName>
    </submittedName>
</protein>
<dbReference type="InterPro" id="IPR008988">
    <property type="entry name" value="Transcriptional_repressor_C"/>
</dbReference>
<evidence type="ECO:0000259" key="2">
    <source>
        <dbReference type="Pfam" id="PF04023"/>
    </source>
</evidence>
<dbReference type="Gene3D" id="2.30.30.90">
    <property type="match status" value="1"/>
</dbReference>
<dbReference type="Pfam" id="PF04023">
    <property type="entry name" value="FeoA"/>
    <property type="match status" value="1"/>
</dbReference>
<dbReference type="InterPro" id="IPR038157">
    <property type="entry name" value="FeoA_core_dom"/>
</dbReference>
<feature type="domain" description="Ferrous iron transporter FeoA-like" evidence="2">
    <location>
        <begin position="1"/>
        <end position="43"/>
    </location>
</feature>
<evidence type="ECO:0000313" key="4">
    <source>
        <dbReference type="Proteomes" id="UP000555003"/>
    </source>
</evidence>